<evidence type="ECO:0000313" key="4">
    <source>
        <dbReference type="Proteomes" id="UP000046393"/>
    </source>
</evidence>
<name>A0A0N5AJW9_9BILA</name>
<feature type="compositionally biased region" description="Acidic residues" evidence="1">
    <location>
        <begin position="22"/>
        <end position="38"/>
    </location>
</feature>
<feature type="domain" description="Tyrosine specific protein phosphatases" evidence="3">
    <location>
        <begin position="375"/>
        <end position="433"/>
    </location>
</feature>
<dbReference type="SUPFAM" id="SSF52799">
    <property type="entry name" value="(Phosphotyrosine protein) phosphatases II"/>
    <property type="match status" value="1"/>
</dbReference>
<dbReference type="Pfam" id="PF00102">
    <property type="entry name" value="Y_phosphatase"/>
    <property type="match status" value="2"/>
</dbReference>
<accession>A0A0N5AJW9</accession>
<dbReference type="STRING" id="451379.A0A0N5AJW9"/>
<dbReference type="InterPro" id="IPR029021">
    <property type="entry name" value="Prot-tyrosine_phosphatase-like"/>
</dbReference>
<evidence type="ECO:0000313" key="5">
    <source>
        <dbReference type="WBParaSite" id="SMUV_0000476701-mRNA-1"/>
    </source>
</evidence>
<dbReference type="AlphaFoldDB" id="A0A0N5AJW9"/>
<dbReference type="WBParaSite" id="SMUV_0000476701-mRNA-1">
    <property type="protein sequence ID" value="SMUV_0000476701-mRNA-1"/>
    <property type="gene ID" value="SMUV_0000476701"/>
</dbReference>
<evidence type="ECO:0000259" key="2">
    <source>
        <dbReference type="PROSITE" id="PS50055"/>
    </source>
</evidence>
<feature type="domain" description="Tyrosine-protein phosphatase" evidence="2">
    <location>
        <begin position="101"/>
        <end position="442"/>
    </location>
</feature>
<sequence>MSDQCSSNTAKSTKKELREQQENSDDDNDDEQEDGSDDFENKDGHSNDIMHIAQTRNVLLNGIAEQSYNQLLSGAAESSALMTNDETLAEILRKLNTPDALDDEFAVIPNKRMSAGVSTSQKPDNMKKNRTRSIVPYEDTRVMLHPNKYNRTGYINASNIPLGDRILRYVVAQAPMRDTIEDFWQMVWESGAQLIVMLCDAQEKPSIAPYYWPIKEKSKVRMNDFTVTLIKSTSSQYQTTSVLQLKCISSGEKRIIYHLRFHDWNTGSIPPSEEGFLGFIDAVNSVKRHLDNERLKESDSGVVVMSSNWKQRSRSTSRANLTDVTNRNRSQSTECGSWKKKLQFVNSSYCGGSPSQSEASSECSSGTAGAAVYGESPPTIIHCFSGAHESGVYLLSELMIHCIEHNLNVDISKALKMLRQQRMCLVKTVEQYRFVYSLLAIYLQKSRLI</sequence>
<keyword evidence="4" id="KW-1185">Reference proteome</keyword>
<dbReference type="PROSITE" id="PS50055">
    <property type="entry name" value="TYR_PHOSPHATASE_PTP"/>
    <property type="match status" value="1"/>
</dbReference>
<dbReference type="Proteomes" id="UP000046393">
    <property type="component" value="Unplaced"/>
</dbReference>
<dbReference type="PROSITE" id="PS50056">
    <property type="entry name" value="TYR_PHOSPHATASE_2"/>
    <property type="match status" value="1"/>
</dbReference>
<dbReference type="Gene3D" id="3.90.190.10">
    <property type="entry name" value="Protein tyrosine phosphatase superfamily"/>
    <property type="match status" value="1"/>
</dbReference>
<evidence type="ECO:0000259" key="3">
    <source>
        <dbReference type="PROSITE" id="PS50056"/>
    </source>
</evidence>
<dbReference type="PANTHER" id="PTHR45706:SF1">
    <property type="entry name" value="PEZ, ISOFORM A"/>
    <property type="match status" value="1"/>
</dbReference>
<feature type="compositionally biased region" description="Polar residues" evidence="1">
    <location>
        <begin position="1"/>
        <end position="11"/>
    </location>
</feature>
<proteinExistence type="predicted"/>
<dbReference type="InterPro" id="IPR003595">
    <property type="entry name" value="Tyr_Pase_cat"/>
</dbReference>
<reference evidence="5" key="1">
    <citation type="submission" date="2017-02" db="UniProtKB">
        <authorList>
            <consortium name="WormBaseParasite"/>
        </authorList>
    </citation>
    <scope>IDENTIFICATION</scope>
</reference>
<dbReference type="GO" id="GO:0004725">
    <property type="term" value="F:protein tyrosine phosphatase activity"/>
    <property type="evidence" value="ECO:0007669"/>
    <property type="project" value="InterPro"/>
</dbReference>
<dbReference type="InterPro" id="IPR000387">
    <property type="entry name" value="Tyr_Pase_dom"/>
</dbReference>
<organism evidence="4 5">
    <name type="scientific">Syphacia muris</name>
    <dbReference type="NCBI Taxonomy" id="451379"/>
    <lineage>
        <taxon>Eukaryota</taxon>
        <taxon>Metazoa</taxon>
        <taxon>Ecdysozoa</taxon>
        <taxon>Nematoda</taxon>
        <taxon>Chromadorea</taxon>
        <taxon>Rhabditida</taxon>
        <taxon>Spirurina</taxon>
        <taxon>Oxyuridomorpha</taxon>
        <taxon>Oxyuroidea</taxon>
        <taxon>Oxyuridae</taxon>
        <taxon>Syphacia</taxon>
    </lineage>
</organism>
<dbReference type="SMART" id="SM00194">
    <property type="entry name" value="PTPc"/>
    <property type="match status" value="1"/>
</dbReference>
<protein>
    <submittedName>
        <fullName evidence="5">Tyrosine-protein phosphatase domain-containing protein</fullName>
    </submittedName>
</protein>
<feature type="region of interest" description="Disordered" evidence="1">
    <location>
        <begin position="1"/>
        <end position="46"/>
    </location>
</feature>
<evidence type="ECO:0000256" key="1">
    <source>
        <dbReference type="SAM" id="MobiDB-lite"/>
    </source>
</evidence>
<dbReference type="PRINTS" id="PR00700">
    <property type="entry name" value="PRTYPHPHTASE"/>
</dbReference>
<dbReference type="SMART" id="SM00404">
    <property type="entry name" value="PTPc_motif"/>
    <property type="match status" value="1"/>
</dbReference>
<dbReference type="PANTHER" id="PTHR45706">
    <property type="entry name" value="TYROSINE-PROTEIN PHOSPHATASE"/>
    <property type="match status" value="1"/>
</dbReference>
<dbReference type="InterPro" id="IPR000242">
    <property type="entry name" value="PTP_cat"/>
</dbReference>